<comment type="similarity">
    <text evidence="1 3">Belongs to the short-chain dehydrogenases/reductases (SDR) family.</text>
</comment>
<dbReference type="Gene3D" id="3.40.50.720">
    <property type="entry name" value="NAD(P)-binding Rossmann-like Domain"/>
    <property type="match status" value="1"/>
</dbReference>
<dbReference type="PRINTS" id="PR00080">
    <property type="entry name" value="SDRFAMILY"/>
</dbReference>
<dbReference type="Proteomes" id="UP001629392">
    <property type="component" value="Unassembled WGS sequence"/>
</dbReference>
<dbReference type="InterPro" id="IPR051687">
    <property type="entry name" value="Peroxisomal_Beta-Oxidation"/>
</dbReference>
<gene>
    <name evidence="5" type="ORF">PQQ73_37310</name>
</gene>
<dbReference type="InterPro" id="IPR036291">
    <property type="entry name" value="NAD(P)-bd_dom_sf"/>
</dbReference>
<evidence type="ECO:0000313" key="5">
    <source>
        <dbReference type="EMBL" id="MFM0721948.1"/>
    </source>
</evidence>
<evidence type="ECO:0000259" key="4">
    <source>
        <dbReference type="SMART" id="SM00822"/>
    </source>
</evidence>
<dbReference type="PANTHER" id="PTHR45024">
    <property type="entry name" value="DEHYDROGENASES, SHORT CHAIN"/>
    <property type="match status" value="1"/>
</dbReference>
<dbReference type="EMBL" id="JAQQCL010000066">
    <property type="protein sequence ID" value="MFM0721948.1"/>
    <property type="molecule type" value="Genomic_DNA"/>
</dbReference>
<dbReference type="SMART" id="SM00822">
    <property type="entry name" value="PKS_KR"/>
    <property type="match status" value="1"/>
</dbReference>
<sequence>MSNRFEGRVAIVTGAGNGLGRAHALGLAARGVKVMVNDLGGARDGRDASTSPAEAVVQEIRAAGGEAMANGANVARFEEVQAMIAAAQNAWGRVDILVNNAGILRDATFARLSLDDFWAVMDVHVRGTVNCTKAVWDLMREQKYGRIVLTSSASGIYGNFGQSSYGTAKAAMVGLMNVLHMEGDKYDIRVNVLAPTAATRMTAGLIPEHAMKLMAPESVTPGVLFLVGDDAPSKVILGAGCGVFTRNFVYETEGIYLPESERTPEVIAARFAEISNAERLTALESATHQTLRFVDKATAAAKTAYDQ</sequence>
<name>A0ABW9ESI9_9BURK</name>
<dbReference type="InterPro" id="IPR020904">
    <property type="entry name" value="Sc_DH/Rdtase_CS"/>
</dbReference>
<evidence type="ECO:0000313" key="6">
    <source>
        <dbReference type="Proteomes" id="UP001629392"/>
    </source>
</evidence>
<dbReference type="PANTHER" id="PTHR45024:SF2">
    <property type="entry name" value="SCP2 DOMAIN-CONTAINING PROTEIN"/>
    <property type="match status" value="1"/>
</dbReference>
<dbReference type="InterPro" id="IPR057326">
    <property type="entry name" value="KR_dom"/>
</dbReference>
<dbReference type="PROSITE" id="PS00061">
    <property type="entry name" value="ADH_SHORT"/>
    <property type="match status" value="1"/>
</dbReference>
<reference evidence="5 6" key="1">
    <citation type="journal article" date="2024" name="Chem. Sci.">
        <title>Discovery of megapolipeptins by genome mining of a Burkholderiales bacteria collection.</title>
        <authorList>
            <person name="Paulo B.S."/>
            <person name="Recchia M.J.J."/>
            <person name="Lee S."/>
            <person name="Fergusson C.H."/>
            <person name="Romanowski S.B."/>
            <person name="Hernandez A."/>
            <person name="Krull N."/>
            <person name="Liu D.Y."/>
            <person name="Cavanagh H."/>
            <person name="Bos A."/>
            <person name="Gray C.A."/>
            <person name="Murphy B.T."/>
            <person name="Linington R.G."/>
            <person name="Eustaquio A.S."/>
        </authorList>
    </citation>
    <scope>NUCLEOTIDE SEQUENCE [LARGE SCALE GENOMIC DNA]</scope>
    <source>
        <strain evidence="5 6">RL17-350-BIC-E</strain>
    </source>
</reference>
<keyword evidence="2" id="KW-0560">Oxidoreductase</keyword>
<dbReference type="Pfam" id="PF00106">
    <property type="entry name" value="adh_short"/>
    <property type="match status" value="1"/>
</dbReference>
<protein>
    <submittedName>
        <fullName evidence="5">SDR family NAD(P)-dependent oxidoreductase</fullName>
    </submittedName>
</protein>
<keyword evidence="6" id="KW-1185">Reference proteome</keyword>
<dbReference type="InterPro" id="IPR002347">
    <property type="entry name" value="SDR_fam"/>
</dbReference>
<organism evidence="5 6">
    <name type="scientific">Paraburkholderia strydomiana</name>
    <dbReference type="NCBI Taxonomy" id="1245417"/>
    <lineage>
        <taxon>Bacteria</taxon>
        <taxon>Pseudomonadati</taxon>
        <taxon>Pseudomonadota</taxon>
        <taxon>Betaproteobacteria</taxon>
        <taxon>Burkholderiales</taxon>
        <taxon>Burkholderiaceae</taxon>
        <taxon>Paraburkholderia</taxon>
    </lineage>
</organism>
<dbReference type="RefSeq" id="WP_006052622.1">
    <property type="nucleotide sequence ID" value="NZ_JAQQCL010000066.1"/>
</dbReference>
<proteinExistence type="inferred from homology"/>
<dbReference type="PRINTS" id="PR00081">
    <property type="entry name" value="GDHRDH"/>
</dbReference>
<evidence type="ECO:0000256" key="1">
    <source>
        <dbReference type="ARBA" id="ARBA00006484"/>
    </source>
</evidence>
<evidence type="ECO:0000256" key="3">
    <source>
        <dbReference type="RuleBase" id="RU000363"/>
    </source>
</evidence>
<evidence type="ECO:0000256" key="2">
    <source>
        <dbReference type="ARBA" id="ARBA00023002"/>
    </source>
</evidence>
<comment type="caution">
    <text evidence="5">The sequence shown here is derived from an EMBL/GenBank/DDBJ whole genome shotgun (WGS) entry which is preliminary data.</text>
</comment>
<dbReference type="SUPFAM" id="SSF51735">
    <property type="entry name" value="NAD(P)-binding Rossmann-fold domains"/>
    <property type="match status" value="1"/>
</dbReference>
<accession>A0ABW9ESI9</accession>
<feature type="domain" description="Ketoreductase" evidence="4">
    <location>
        <begin position="8"/>
        <end position="209"/>
    </location>
</feature>